<dbReference type="Proteomes" id="UP000265882">
    <property type="component" value="Unassembled WGS sequence"/>
</dbReference>
<comment type="function">
    <text evidence="4">Regulates the transcription of the pyrimidine nucleotide (pyr) operon in response to exogenous pyrimidines.</text>
</comment>
<dbReference type="NCBIfam" id="NF003545">
    <property type="entry name" value="PRK05205.1-1"/>
    <property type="match status" value="1"/>
</dbReference>
<keyword evidence="3 4" id="KW-0804">Transcription</keyword>
<dbReference type="InterPro" id="IPR000836">
    <property type="entry name" value="PRTase_dom"/>
</dbReference>
<keyword evidence="2 4" id="KW-0805">Transcription regulation</keyword>
<gene>
    <name evidence="4 6" type="primary">pyrR</name>
    <name evidence="6" type="ORF">C4520_04040</name>
</gene>
<dbReference type="Pfam" id="PF00156">
    <property type="entry name" value="Pribosyltran"/>
    <property type="match status" value="1"/>
</dbReference>
<dbReference type="EMBL" id="QZKU01000034">
    <property type="protein sequence ID" value="RJP24503.1"/>
    <property type="molecule type" value="Genomic_DNA"/>
</dbReference>
<dbReference type="SUPFAM" id="SSF53271">
    <property type="entry name" value="PRTase-like"/>
    <property type="match status" value="1"/>
</dbReference>
<dbReference type="InterPro" id="IPR050137">
    <property type="entry name" value="PyrR_bifunctional"/>
</dbReference>
<sequence>MDQNVIILDKAAIERTITRIAHEIIERNKGVEDVCLIGIRSRGDIIARRLAQRIDQIEAAEVPVGIIDITLYRDDISSPHGAQPEVQATKINFDLNGKRIVLVDDVLFTGRSTRAAIDQIMDFGRPRNIQLAVLVDRGHRELPIRPDYVGKNVPTRLDEQIVVSLSEMDGEDKVELRKEQDRPRQPH</sequence>
<accession>A0A3A4NVL8</accession>
<organism evidence="6 7">
    <name type="scientific">Abyssobacteria bacterium (strain SURF_5)</name>
    <dbReference type="NCBI Taxonomy" id="2093360"/>
    <lineage>
        <taxon>Bacteria</taxon>
        <taxon>Pseudomonadati</taxon>
        <taxon>Candidatus Hydrogenedentota</taxon>
        <taxon>Candidatus Abyssobacteria</taxon>
    </lineage>
</organism>
<keyword evidence="4 6" id="KW-0328">Glycosyltransferase</keyword>
<dbReference type="GO" id="GO:0004845">
    <property type="term" value="F:uracil phosphoribosyltransferase activity"/>
    <property type="evidence" value="ECO:0007669"/>
    <property type="project" value="UniProtKB-UniRule"/>
</dbReference>
<dbReference type="NCBIfam" id="NF003548">
    <property type="entry name" value="PRK05205.1-4"/>
    <property type="match status" value="1"/>
</dbReference>
<protein>
    <recommendedName>
        <fullName evidence="4">Bifunctional protein PyrR</fullName>
    </recommendedName>
    <domain>
        <recommendedName>
            <fullName evidence="4">Pyrimidine operon regulatory protein</fullName>
        </recommendedName>
    </domain>
    <domain>
        <recommendedName>
            <fullName evidence="4">Uracil phosphoribosyltransferase</fullName>
            <shortName evidence="4">UPRTase</shortName>
            <ecNumber evidence="4">2.4.2.9</ecNumber>
        </recommendedName>
    </domain>
</protein>
<dbReference type="InterPro" id="IPR029057">
    <property type="entry name" value="PRTase-like"/>
</dbReference>
<keyword evidence="4 6" id="KW-0808">Transferase</keyword>
<dbReference type="AlphaFoldDB" id="A0A3A4NVL8"/>
<comment type="catalytic activity">
    <reaction evidence="4">
        <text>UMP + diphosphate = 5-phospho-alpha-D-ribose 1-diphosphate + uracil</text>
        <dbReference type="Rhea" id="RHEA:13017"/>
        <dbReference type="ChEBI" id="CHEBI:17568"/>
        <dbReference type="ChEBI" id="CHEBI:33019"/>
        <dbReference type="ChEBI" id="CHEBI:57865"/>
        <dbReference type="ChEBI" id="CHEBI:58017"/>
        <dbReference type="EC" id="2.4.2.9"/>
    </reaction>
</comment>
<dbReference type="GO" id="GO:0006355">
    <property type="term" value="P:regulation of DNA-templated transcription"/>
    <property type="evidence" value="ECO:0007669"/>
    <property type="project" value="UniProtKB-UniRule"/>
</dbReference>
<dbReference type="CDD" id="cd06223">
    <property type="entry name" value="PRTases_typeI"/>
    <property type="match status" value="1"/>
</dbReference>
<evidence type="ECO:0000256" key="1">
    <source>
        <dbReference type="ARBA" id="ARBA00005565"/>
    </source>
</evidence>
<evidence type="ECO:0000256" key="4">
    <source>
        <dbReference type="HAMAP-Rule" id="MF_01219"/>
    </source>
</evidence>
<dbReference type="HAMAP" id="MF_01219">
    <property type="entry name" value="PyrR"/>
    <property type="match status" value="1"/>
</dbReference>
<comment type="function">
    <text evidence="4">Also displays a weak uracil phosphoribosyltransferase activity which is not physiologically significant.</text>
</comment>
<proteinExistence type="inferred from homology"/>
<dbReference type="NCBIfam" id="NF003549">
    <property type="entry name" value="PRK05205.1-5"/>
    <property type="match status" value="1"/>
</dbReference>
<evidence type="ECO:0000259" key="5">
    <source>
        <dbReference type="Pfam" id="PF00156"/>
    </source>
</evidence>
<comment type="caution">
    <text evidence="6">The sequence shown here is derived from an EMBL/GenBank/DDBJ whole genome shotgun (WGS) entry which is preliminary data.</text>
</comment>
<dbReference type="EC" id="2.4.2.9" evidence="4"/>
<comment type="similarity">
    <text evidence="1 4">Belongs to the purine/pyrimidine phosphoribosyltransferase family. PyrR subfamily.</text>
</comment>
<name>A0A3A4NVL8_ABYX5</name>
<evidence type="ECO:0000256" key="2">
    <source>
        <dbReference type="ARBA" id="ARBA00023015"/>
    </source>
</evidence>
<feature type="domain" description="Phosphoribosyltransferase" evidence="5">
    <location>
        <begin position="7"/>
        <end position="153"/>
    </location>
</feature>
<reference evidence="6 7" key="1">
    <citation type="journal article" date="2017" name="ISME J.">
        <title>Energy and carbon metabolisms in a deep terrestrial subsurface fluid microbial community.</title>
        <authorList>
            <person name="Momper L."/>
            <person name="Jungbluth S.P."/>
            <person name="Lee M.D."/>
            <person name="Amend J.P."/>
        </authorList>
    </citation>
    <scope>NUCLEOTIDE SEQUENCE [LARGE SCALE GENOMIC DNA]</scope>
    <source>
        <strain evidence="6">SURF_5</strain>
    </source>
</reference>
<dbReference type="InterPro" id="IPR023050">
    <property type="entry name" value="PyrR"/>
</dbReference>
<dbReference type="PANTHER" id="PTHR11608:SF0">
    <property type="entry name" value="BIFUNCTIONAL PROTEIN PYRR"/>
    <property type="match status" value="1"/>
</dbReference>
<dbReference type="Gene3D" id="3.40.50.2020">
    <property type="match status" value="1"/>
</dbReference>
<evidence type="ECO:0000313" key="7">
    <source>
        <dbReference type="Proteomes" id="UP000265882"/>
    </source>
</evidence>
<feature type="short sequence motif" description="PRPP-binding" evidence="4">
    <location>
        <begin position="100"/>
        <end position="112"/>
    </location>
</feature>
<dbReference type="FunFam" id="3.40.50.2020:FF:000020">
    <property type="entry name" value="Bifunctional protein PyrR"/>
    <property type="match status" value="1"/>
</dbReference>
<evidence type="ECO:0000313" key="6">
    <source>
        <dbReference type="EMBL" id="RJP24503.1"/>
    </source>
</evidence>
<dbReference type="PANTHER" id="PTHR11608">
    <property type="entry name" value="BIFUNCTIONAL PROTEIN PYRR"/>
    <property type="match status" value="1"/>
</dbReference>
<evidence type="ECO:0000256" key="3">
    <source>
        <dbReference type="ARBA" id="ARBA00023163"/>
    </source>
</evidence>